<dbReference type="RefSeq" id="WP_263593025.1">
    <property type="nucleotide sequence ID" value="NZ_CP107020.1"/>
</dbReference>
<dbReference type="Pfam" id="PF13400">
    <property type="entry name" value="Tad"/>
    <property type="match status" value="1"/>
</dbReference>
<evidence type="ECO:0000313" key="4">
    <source>
        <dbReference type="Proteomes" id="UP001164305"/>
    </source>
</evidence>
<evidence type="ECO:0000259" key="2">
    <source>
        <dbReference type="Pfam" id="PF13400"/>
    </source>
</evidence>
<reference evidence="3" key="1">
    <citation type="submission" date="2022-10" db="EMBL/GenBank/DDBJ databases">
        <title>Whole-Genome Sequencing of Brachybacterium huguangmaarense BRM-3, Isolated from Betula schmidtii.</title>
        <authorList>
            <person name="Haam D."/>
        </authorList>
    </citation>
    <scope>NUCLEOTIDE SEQUENCE</scope>
    <source>
        <strain evidence="3">BRM-3</strain>
    </source>
</reference>
<name>A0ABY6FZJ6_9MICO</name>
<keyword evidence="4" id="KW-1185">Reference proteome</keyword>
<gene>
    <name evidence="3" type="ORF">BRM3_09145</name>
</gene>
<proteinExistence type="predicted"/>
<feature type="transmembrane region" description="Helical" evidence="1">
    <location>
        <begin position="6"/>
        <end position="25"/>
    </location>
</feature>
<dbReference type="EMBL" id="CP107020">
    <property type="protein sequence ID" value="UYG15811.1"/>
    <property type="molecule type" value="Genomic_DNA"/>
</dbReference>
<accession>A0ABY6FZJ6</accession>
<protein>
    <submittedName>
        <fullName evidence="3">Tad domain-containing protein</fullName>
    </submittedName>
</protein>
<organism evidence="3 4">
    <name type="scientific">Brachybacterium huguangmaarense</name>
    <dbReference type="NCBI Taxonomy" id="1652028"/>
    <lineage>
        <taxon>Bacteria</taxon>
        <taxon>Bacillati</taxon>
        <taxon>Actinomycetota</taxon>
        <taxon>Actinomycetes</taxon>
        <taxon>Micrococcales</taxon>
        <taxon>Dermabacteraceae</taxon>
        <taxon>Brachybacterium</taxon>
    </lineage>
</organism>
<feature type="domain" description="Putative Flp pilus-assembly TadG-like N-terminal" evidence="2">
    <location>
        <begin position="1"/>
        <end position="43"/>
    </location>
</feature>
<keyword evidence="1" id="KW-0472">Membrane</keyword>
<evidence type="ECO:0000256" key="1">
    <source>
        <dbReference type="SAM" id="Phobius"/>
    </source>
</evidence>
<dbReference type="InterPro" id="IPR028087">
    <property type="entry name" value="Tad_N"/>
</dbReference>
<evidence type="ECO:0000313" key="3">
    <source>
        <dbReference type="EMBL" id="UYG15811.1"/>
    </source>
</evidence>
<keyword evidence="1" id="KW-1133">Transmembrane helix</keyword>
<sequence length="137" mass="14423">MTILTTGILVVILMVIGVGVAITGVQLERNELQSMADGAALAASQGFSEADLYTGASDQAPVVRRADAERIARDYLRAYPTSSTRTHDVALADLVVGEDGTVRVVLAARTDPPLLGWVTRHGDLSITLHAAGDARAR</sequence>
<dbReference type="Proteomes" id="UP001164305">
    <property type="component" value="Chromosome"/>
</dbReference>
<keyword evidence="1" id="KW-0812">Transmembrane</keyword>